<organism evidence="1 2">
    <name type="scientific">Paraburkholderia phenoliruptrix</name>
    <dbReference type="NCBI Taxonomy" id="252970"/>
    <lineage>
        <taxon>Bacteria</taxon>
        <taxon>Pseudomonadati</taxon>
        <taxon>Pseudomonadota</taxon>
        <taxon>Betaproteobacteria</taxon>
        <taxon>Burkholderiales</taxon>
        <taxon>Burkholderiaceae</taxon>
        <taxon>Paraburkholderia</taxon>
    </lineage>
</organism>
<gene>
    <name evidence="1" type="ORF">LMG22037_06142</name>
</gene>
<dbReference type="Proteomes" id="UP000494249">
    <property type="component" value="Unassembled WGS sequence"/>
</dbReference>
<evidence type="ECO:0000313" key="2">
    <source>
        <dbReference type="Proteomes" id="UP000494249"/>
    </source>
</evidence>
<dbReference type="CDD" id="cd14744">
    <property type="entry name" value="PAAR_CT_2"/>
    <property type="match status" value="1"/>
</dbReference>
<reference evidence="1 2" key="1">
    <citation type="submission" date="2020-04" db="EMBL/GenBank/DDBJ databases">
        <authorList>
            <person name="De Canck E."/>
        </authorList>
    </citation>
    <scope>NUCLEOTIDE SEQUENCE [LARGE SCALE GENOMIC DNA]</scope>
    <source>
        <strain evidence="1 2">LMG 22037</strain>
    </source>
</reference>
<sequence length="179" mass="19290">MRRHFIVVGDKTTSGGTVTEGEPGAMNRGRWLSYHGARIDCPACESEGRIVGVGPTRPHTYRGKQAALENDLCICKCEPPPVLIASLHNAWMSFESHELAEMGNANDGSDILQPASGAFDRQFRFADGDGSPVAGIRVYLTDVDGQTKAVVTDRHGRTSLKSGAARQRIGVALREAARK</sequence>
<name>A0A6J5CGX6_9BURK</name>
<dbReference type="EMBL" id="CADIKB010000055">
    <property type="protein sequence ID" value="CAB3737363.1"/>
    <property type="molecule type" value="Genomic_DNA"/>
</dbReference>
<dbReference type="Pfam" id="PF05488">
    <property type="entry name" value="PAAR_motif"/>
    <property type="match status" value="1"/>
</dbReference>
<dbReference type="RefSeq" id="WP_082201462.1">
    <property type="nucleotide sequence ID" value="NZ_CADFGL010000051.1"/>
</dbReference>
<dbReference type="AlphaFoldDB" id="A0A6J5CGX6"/>
<evidence type="ECO:0000313" key="1">
    <source>
        <dbReference type="EMBL" id="CAB3737363.1"/>
    </source>
</evidence>
<dbReference type="InterPro" id="IPR008727">
    <property type="entry name" value="PAAR_motif"/>
</dbReference>
<evidence type="ECO:0008006" key="3">
    <source>
        <dbReference type="Google" id="ProtNLM"/>
    </source>
</evidence>
<proteinExistence type="predicted"/>
<protein>
    <recommendedName>
        <fullName evidence="3">PAAR domain-containing protein</fullName>
    </recommendedName>
</protein>
<accession>A0A6J5CGX6</accession>